<reference evidence="1 2" key="1">
    <citation type="submission" date="2017-11" db="EMBL/GenBank/DDBJ databases">
        <title>Comparative genomics of Botrytis spp.</title>
        <authorList>
            <person name="Valero-Jimenez C.A."/>
            <person name="Tapia P."/>
            <person name="Veloso J."/>
            <person name="Silva-Moreno E."/>
            <person name="Staats M."/>
            <person name="Valdes J.H."/>
            <person name="Van Kan J.A.L."/>
        </authorList>
    </citation>
    <scope>NUCLEOTIDE SEQUENCE [LARGE SCALE GENOMIC DNA]</scope>
    <source>
        <strain evidence="1 2">MUCL2830</strain>
    </source>
</reference>
<evidence type="ECO:0000313" key="1">
    <source>
        <dbReference type="EMBL" id="TEY86535.1"/>
    </source>
</evidence>
<protein>
    <submittedName>
        <fullName evidence="1">Uncharacterized protein</fullName>
    </submittedName>
</protein>
<accession>A0A4Y8DJQ0</accession>
<organism evidence="1 2">
    <name type="scientific">Botryotinia calthae</name>
    <dbReference type="NCBI Taxonomy" id="38488"/>
    <lineage>
        <taxon>Eukaryota</taxon>
        <taxon>Fungi</taxon>
        <taxon>Dikarya</taxon>
        <taxon>Ascomycota</taxon>
        <taxon>Pezizomycotina</taxon>
        <taxon>Leotiomycetes</taxon>
        <taxon>Helotiales</taxon>
        <taxon>Sclerotiniaceae</taxon>
        <taxon>Botryotinia</taxon>
    </lineage>
</organism>
<proteinExistence type="predicted"/>
<evidence type="ECO:0000313" key="2">
    <source>
        <dbReference type="Proteomes" id="UP000297299"/>
    </source>
</evidence>
<dbReference type="EMBL" id="PHWZ01000006">
    <property type="protein sequence ID" value="TEY86535.1"/>
    <property type="molecule type" value="Genomic_DNA"/>
</dbReference>
<gene>
    <name evidence="1" type="ORF">BOTCAL_0006g00150</name>
</gene>
<comment type="caution">
    <text evidence="1">The sequence shown here is derived from an EMBL/GenBank/DDBJ whole genome shotgun (WGS) entry which is preliminary data.</text>
</comment>
<name>A0A4Y8DJQ0_9HELO</name>
<dbReference type="Proteomes" id="UP000297299">
    <property type="component" value="Unassembled WGS sequence"/>
</dbReference>
<dbReference type="AlphaFoldDB" id="A0A4Y8DJQ0"/>
<keyword evidence="2" id="KW-1185">Reference proteome</keyword>
<sequence length="65" mass="7427">MQQNSFDLSTPNQIVDCPKEGESVMFGLRNHVVSPNSQVLSPNHVKLERKYYVKRNQGSIRRLGV</sequence>